<dbReference type="PANTHER" id="PTHR46889">
    <property type="entry name" value="TRANSPOSASE INSF FOR INSERTION SEQUENCE IS3B-RELATED"/>
    <property type="match status" value="1"/>
</dbReference>
<comment type="function">
    <text evidence="1">Involved in the transposition of the insertion sequence.</text>
</comment>
<dbReference type="Proteomes" id="UP001164557">
    <property type="component" value="Chromosome"/>
</dbReference>
<dbReference type="GO" id="GO:0015074">
    <property type="term" value="P:DNA integration"/>
    <property type="evidence" value="ECO:0007669"/>
    <property type="project" value="InterPro"/>
</dbReference>
<dbReference type="PROSITE" id="PS50994">
    <property type="entry name" value="INTEGRASE"/>
    <property type="match status" value="1"/>
</dbReference>
<dbReference type="GO" id="GO:0003676">
    <property type="term" value="F:nucleic acid binding"/>
    <property type="evidence" value="ECO:0007669"/>
    <property type="project" value="InterPro"/>
</dbReference>
<dbReference type="Pfam" id="PF13276">
    <property type="entry name" value="HTH_21"/>
    <property type="match status" value="1"/>
</dbReference>
<dbReference type="AlphaFoldDB" id="A0AA47B5I3"/>
<dbReference type="InterPro" id="IPR012337">
    <property type="entry name" value="RNaseH-like_sf"/>
</dbReference>
<evidence type="ECO:0000313" key="3">
    <source>
        <dbReference type="EMBL" id="UZX30506.1"/>
    </source>
</evidence>
<dbReference type="Pfam" id="PF13333">
    <property type="entry name" value="rve_2"/>
    <property type="match status" value="1"/>
</dbReference>
<accession>A0AA47B5I3</accession>
<dbReference type="InterPro" id="IPR001584">
    <property type="entry name" value="Integrase_cat-core"/>
</dbReference>
<gene>
    <name evidence="3" type="ORF">LDX53_06205</name>
</gene>
<protein>
    <submittedName>
        <fullName evidence="3">IS3 family transposase</fullName>
    </submittedName>
</protein>
<evidence type="ECO:0000259" key="2">
    <source>
        <dbReference type="PROSITE" id="PS50994"/>
    </source>
</evidence>
<dbReference type="InterPro" id="IPR050900">
    <property type="entry name" value="Transposase_IS3/IS150/IS904"/>
</dbReference>
<proteinExistence type="predicted"/>
<evidence type="ECO:0000256" key="1">
    <source>
        <dbReference type="ARBA" id="ARBA00002286"/>
    </source>
</evidence>
<dbReference type="PANTHER" id="PTHR46889:SF4">
    <property type="entry name" value="TRANSPOSASE INSO FOR INSERTION SEQUENCE ELEMENT IS911B-RELATED"/>
    <property type="match status" value="1"/>
</dbReference>
<dbReference type="NCBIfam" id="NF033516">
    <property type="entry name" value="transpos_IS3"/>
    <property type="match status" value="1"/>
</dbReference>
<dbReference type="InterPro" id="IPR025948">
    <property type="entry name" value="HTH-like_dom"/>
</dbReference>
<name>A0AA47B5I3_9LACO</name>
<evidence type="ECO:0000313" key="4">
    <source>
        <dbReference type="Proteomes" id="UP001164557"/>
    </source>
</evidence>
<keyword evidence="4" id="KW-1185">Reference proteome</keyword>
<dbReference type="SUPFAM" id="SSF53098">
    <property type="entry name" value="Ribonuclease H-like"/>
    <property type="match status" value="1"/>
</dbReference>
<dbReference type="Pfam" id="PF00665">
    <property type="entry name" value="rve"/>
    <property type="match status" value="1"/>
</dbReference>
<sequence length="290" mass="34728">MQELRHEHNYQLQELLHYSFLAKSTYEYHPRSRRKKYSDLALLSLIKVVKRHNPIGYLPMTDTLKIKYGLQVNHKRIYRLMKEHKLLARKYNLRAGKYDSSKGPQGKKAKNRFHQKFKTDRPYQKVVTDISEFRYGNKSMSERLYFSPFKDLYSGEIISYTISQWPQTKYVLDGLKQVLAIRPKLPYRMTIHSDQGIQYQSKAYCQTLKQHHVFQSMSRRATCHDNAACESLFHIMKVELDYYTYTYPTKKALQEAMEKWIKYYNQARIRHTLKGRTPIEYRNTALANMN</sequence>
<dbReference type="InterPro" id="IPR048020">
    <property type="entry name" value="Transpos_IS3"/>
</dbReference>
<dbReference type="RefSeq" id="WP_233559194.1">
    <property type="nucleotide sequence ID" value="NZ_CP084389.1"/>
</dbReference>
<organism evidence="3 4">
    <name type="scientific">Lactobacillus helsingborgensis</name>
    <dbReference type="NCBI Taxonomy" id="1218494"/>
    <lineage>
        <taxon>Bacteria</taxon>
        <taxon>Bacillati</taxon>
        <taxon>Bacillota</taxon>
        <taxon>Bacilli</taxon>
        <taxon>Lactobacillales</taxon>
        <taxon>Lactobacillaceae</taxon>
        <taxon>Lactobacillus</taxon>
    </lineage>
</organism>
<dbReference type="InterPro" id="IPR036397">
    <property type="entry name" value="RNaseH_sf"/>
</dbReference>
<dbReference type="Gene3D" id="3.30.420.10">
    <property type="entry name" value="Ribonuclease H-like superfamily/Ribonuclease H"/>
    <property type="match status" value="1"/>
</dbReference>
<feature type="domain" description="Integrase catalytic" evidence="2">
    <location>
        <begin position="118"/>
        <end position="286"/>
    </location>
</feature>
<dbReference type="EMBL" id="CP084389">
    <property type="protein sequence ID" value="UZX30506.1"/>
    <property type="molecule type" value="Genomic_DNA"/>
</dbReference>
<reference evidence="3" key="1">
    <citation type="submission" date="2021-09" db="EMBL/GenBank/DDBJ databases">
        <title>Lactobacillus species from Apis mellifera, Switzerland.</title>
        <authorList>
            <person name="Pfister J."/>
            <person name="Brown A."/>
            <person name="Neumann P."/>
            <person name="Collaud A."/>
            <person name="Retschnig G."/>
            <person name="Perreten V."/>
        </authorList>
    </citation>
    <scope>NUCLEOTIDE SEQUENCE</scope>
    <source>
        <strain evidence="3">IBH002</strain>
    </source>
</reference>